<evidence type="ECO:0000313" key="7">
    <source>
        <dbReference type="Proteomes" id="UP000176800"/>
    </source>
</evidence>
<evidence type="ECO:0000256" key="3">
    <source>
        <dbReference type="ARBA" id="ARBA00023163"/>
    </source>
</evidence>
<dbReference type="PROSITE" id="PS51000">
    <property type="entry name" value="HTH_DEOR_2"/>
    <property type="match status" value="1"/>
</dbReference>
<keyword evidence="2" id="KW-0238">DNA-binding</keyword>
<dbReference type="SMART" id="SM00418">
    <property type="entry name" value="HTH_ARSR"/>
    <property type="match status" value="1"/>
</dbReference>
<dbReference type="InterPro" id="IPR001845">
    <property type="entry name" value="HTH_ArsR_DNA-bd_dom"/>
</dbReference>
<dbReference type="PANTHER" id="PTHR33154">
    <property type="entry name" value="TRANSCRIPTIONAL REGULATOR, ARSR FAMILY"/>
    <property type="match status" value="1"/>
</dbReference>
<dbReference type="InterPro" id="IPR036388">
    <property type="entry name" value="WH-like_DNA-bd_sf"/>
</dbReference>
<dbReference type="PANTHER" id="PTHR33154:SF33">
    <property type="entry name" value="TRANSCRIPTIONAL REPRESSOR SDPR"/>
    <property type="match status" value="1"/>
</dbReference>
<evidence type="ECO:0000259" key="4">
    <source>
        <dbReference type="PROSITE" id="PS50987"/>
    </source>
</evidence>
<dbReference type="Pfam" id="PF01022">
    <property type="entry name" value="HTH_5"/>
    <property type="match status" value="1"/>
</dbReference>
<dbReference type="Gene3D" id="1.10.10.10">
    <property type="entry name" value="Winged helix-like DNA-binding domain superfamily/Winged helix DNA-binding domain"/>
    <property type="match status" value="1"/>
</dbReference>
<feature type="domain" description="HTH arsR-type" evidence="4">
    <location>
        <begin position="1"/>
        <end position="89"/>
    </location>
</feature>
<evidence type="ECO:0000313" key="6">
    <source>
        <dbReference type="EMBL" id="OHB02978.1"/>
    </source>
</evidence>
<name>A0A1G2U0B3_9BACT</name>
<dbReference type="Proteomes" id="UP000176800">
    <property type="component" value="Unassembled WGS sequence"/>
</dbReference>
<dbReference type="InterPro" id="IPR011991">
    <property type="entry name" value="ArsR-like_HTH"/>
</dbReference>
<dbReference type="AlphaFoldDB" id="A0A1G2U0B3"/>
<dbReference type="PRINTS" id="PR00778">
    <property type="entry name" value="HTHARSR"/>
</dbReference>
<dbReference type="PROSITE" id="PS50987">
    <property type="entry name" value="HTH_ARSR_2"/>
    <property type="match status" value="1"/>
</dbReference>
<comment type="caution">
    <text evidence="6">The sequence shown here is derived from an EMBL/GenBank/DDBJ whole genome shotgun (WGS) entry which is preliminary data.</text>
</comment>
<evidence type="ECO:0000256" key="2">
    <source>
        <dbReference type="ARBA" id="ARBA00023125"/>
    </source>
</evidence>
<dbReference type="GO" id="GO:0003677">
    <property type="term" value="F:DNA binding"/>
    <property type="evidence" value="ECO:0007669"/>
    <property type="project" value="UniProtKB-KW"/>
</dbReference>
<evidence type="ECO:0000259" key="5">
    <source>
        <dbReference type="PROSITE" id="PS51000"/>
    </source>
</evidence>
<protein>
    <recommendedName>
        <fullName evidence="8">HTH arsR-type domain-containing protein</fullName>
    </recommendedName>
</protein>
<accession>A0A1G2U0B3</accession>
<proteinExistence type="predicted"/>
<dbReference type="EMBL" id="MHWE01000024">
    <property type="protein sequence ID" value="OHB02978.1"/>
    <property type="molecule type" value="Genomic_DNA"/>
</dbReference>
<dbReference type="InterPro" id="IPR036390">
    <property type="entry name" value="WH_DNA-bd_sf"/>
</dbReference>
<organism evidence="6 7">
    <name type="scientific">Candidatus Zambryskibacteria bacterium RIFCSPLOWO2_01_FULL_45_21</name>
    <dbReference type="NCBI Taxonomy" id="1802761"/>
    <lineage>
        <taxon>Bacteria</taxon>
        <taxon>Candidatus Zambryskiibacteriota</taxon>
    </lineage>
</organism>
<keyword evidence="1" id="KW-0805">Transcription regulation</keyword>
<dbReference type="InterPro" id="IPR051081">
    <property type="entry name" value="HTH_MetalResp_TranReg"/>
</dbReference>
<evidence type="ECO:0008006" key="8">
    <source>
        <dbReference type="Google" id="ProtNLM"/>
    </source>
</evidence>
<dbReference type="CDD" id="cd00090">
    <property type="entry name" value="HTH_ARSR"/>
    <property type="match status" value="1"/>
</dbReference>
<keyword evidence="3" id="KW-0804">Transcription</keyword>
<reference evidence="6 7" key="1">
    <citation type="journal article" date="2016" name="Nat. Commun.">
        <title>Thousands of microbial genomes shed light on interconnected biogeochemical processes in an aquifer system.</title>
        <authorList>
            <person name="Anantharaman K."/>
            <person name="Brown C.T."/>
            <person name="Hug L.A."/>
            <person name="Sharon I."/>
            <person name="Castelle C.J."/>
            <person name="Probst A.J."/>
            <person name="Thomas B.C."/>
            <person name="Singh A."/>
            <person name="Wilkins M.J."/>
            <person name="Karaoz U."/>
            <person name="Brodie E.L."/>
            <person name="Williams K.H."/>
            <person name="Hubbard S.S."/>
            <person name="Banfield J.F."/>
        </authorList>
    </citation>
    <scope>NUCLEOTIDE SEQUENCE [LARGE SCALE GENOMIC DNA]</scope>
</reference>
<dbReference type="InterPro" id="IPR001034">
    <property type="entry name" value="DeoR_HTH"/>
</dbReference>
<feature type="domain" description="HTH deoR-type" evidence="5">
    <location>
        <begin position="15"/>
        <end position="70"/>
    </location>
</feature>
<gene>
    <name evidence="6" type="ORF">A3B14_00870</name>
</gene>
<evidence type="ECO:0000256" key="1">
    <source>
        <dbReference type="ARBA" id="ARBA00023015"/>
    </source>
</evidence>
<dbReference type="GO" id="GO:0003700">
    <property type="term" value="F:DNA-binding transcription factor activity"/>
    <property type="evidence" value="ECO:0007669"/>
    <property type="project" value="InterPro"/>
</dbReference>
<dbReference type="SUPFAM" id="SSF46785">
    <property type="entry name" value="Winged helix' DNA-binding domain"/>
    <property type="match status" value="1"/>
</dbReference>
<sequence>MKKVRELEKIVKGFANHRRIQILELLSNKPELSIFEISDILKVNFKTISQHVSRLANSGLILKRNDGSAVRHKLSSLGKSILMFLRTIE</sequence>